<gene>
    <name evidence="4" type="ORF">EHQ52_17170</name>
</gene>
<dbReference type="EMBL" id="RQFY01000011">
    <property type="protein sequence ID" value="TGL29709.1"/>
    <property type="molecule type" value="Genomic_DNA"/>
</dbReference>
<dbReference type="PANTHER" id="PTHR42776:SF27">
    <property type="entry name" value="DIPEPTIDYL PEPTIDASE FAMILY MEMBER 6"/>
    <property type="match status" value="1"/>
</dbReference>
<sequence>MEKKKSIVLLIGRIAGIFLFLLTCRTYSIRILESTPIHPGNYIKAREEFSSKKIQPKAKLQYSKSIVPSGAKEVYYQSGNLQLSAWLSETPNDDIKHPAVVYAHGGFSKDHRDWPDLKPFIEAGFIVLYPSWRSEDGNAGDFEFLYGEVEDAIAAGKYLADLPYVDSNSIYICGHSIGASITLFSAMLPSPFKKAAAMEPNIKTSYLIGDFEYFVAFDVENPKEVGIRSPLSYAESLQIPLLILHGKHDYESRGKVFFEKARKAGLDVDYKIIFGDHFTVVREGIPTAIQYFLGTAKLVNP</sequence>
<accession>A0A4R9J4S0</accession>
<protein>
    <recommendedName>
        <fullName evidence="3">Peptidase S9 prolyl oligopeptidase catalytic domain-containing protein</fullName>
    </recommendedName>
</protein>
<dbReference type="SUPFAM" id="SSF53474">
    <property type="entry name" value="alpha/beta-Hydrolases"/>
    <property type="match status" value="1"/>
</dbReference>
<evidence type="ECO:0000256" key="1">
    <source>
        <dbReference type="ARBA" id="ARBA00022801"/>
    </source>
</evidence>
<dbReference type="InterPro" id="IPR029058">
    <property type="entry name" value="AB_hydrolase_fold"/>
</dbReference>
<dbReference type="PANTHER" id="PTHR42776">
    <property type="entry name" value="SERINE PEPTIDASE S9 FAMILY MEMBER"/>
    <property type="match status" value="1"/>
</dbReference>
<evidence type="ECO:0000256" key="2">
    <source>
        <dbReference type="SAM" id="Phobius"/>
    </source>
</evidence>
<dbReference type="GO" id="GO:0004252">
    <property type="term" value="F:serine-type endopeptidase activity"/>
    <property type="evidence" value="ECO:0007669"/>
    <property type="project" value="TreeGrafter"/>
</dbReference>
<dbReference type="OrthoDB" id="9805123at2"/>
<comment type="caution">
    <text evidence="4">The sequence shown here is derived from an EMBL/GenBank/DDBJ whole genome shotgun (WGS) entry which is preliminary data.</text>
</comment>
<keyword evidence="1" id="KW-0378">Hydrolase</keyword>
<dbReference type="AlphaFoldDB" id="A0A4R9J4S0"/>
<evidence type="ECO:0000313" key="5">
    <source>
        <dbReference type="Proteomes" id="UP000297871"/>
    </source>
</evidence>
<keyword evidence="2" id="KW-1133">Transmembrane helix</keyword>
<evidence type="ECO:0000313" key="4">
    <source>
        <dbReference type="EMBL" id="TGL29709.1"/>
    </source>
</evidence>
<proteinExistence type="predicted"/>
<feature type="domain" description="Peptidase S9 prolyl oligopeptidase catalytic" evidence="3">
    <location>
        <begin position="120"/>
        <end position="272"/>
    </location>
</feature>
<dbReference type="Pfam" id="PF00326">
    <property type="entry name" value="Peptidase_S9"/>
    <property type="match status" value="1"/>
</dbReference>
<dbReference type="Gene3D" id="3.40.50.1820">
    <property type="entry name" value="alpha/beta hydrolase"/>
    <property type="match status" value="1"/>
</dbReference>
<organism evidence="4 5">
    <name type="scientific">Leptospira koniambonensis</name>
    <dbReference type="NCBI Taxonomy" id="2484950"/>
    <lineage>
        <taxon>Bacteria</taxon>
        <taxon>Pseudomonadati</taxon>
        <taxon>Spirochaetota</taxon>
        <taxon>Spirochaetia</taxon>
        <taxon>Leptospirales</taxon>
        <taxon>Leptospiraceae</taxon>
        <taxon>Leptospira</taxon>
    </lineage>
</organism>
<dbReference type="Proteomes" id="UP000297871">
    <property type="component" value="Unassembled WGS sequence"/>
</dbReference>
<keyword evidence="2" id="KW-0472">Membrane</keyword>
<keyword evidence="5" id="KW-1185">Reference proteome</keyword>
<reference evidence="4" key="1">
    <citation type="journal article" date="2019" name="PLoS Negl. Trop. Dis.">
        <title>Revisiting the worldwide diversity of Leptospira species in the environment.</title>
        <authorList>
            <person name="Vincent A.T."/>
            <person name="Schiettekatte O."/>
            <person name="Bourhy P."/>
            <person name="Veyrier F.J."/>
            <person name="Picardeau M."/>
        </authorList>
    </citation>
    <scope>NUCLEOTIDE SEQUENCE [LARGE SCALE GENOMIC DNA]</scope>
    <source>
        <strain evidence="4">201800265</strain>
    </source>
</reference>
<keyword evidence="2" id="KW-0812">Transmembrane</keyword>
<evidence type="ECO:0000259" key="3">
    <source>
        <dbReference type="Pfam" id="PF00326"/>
    </source>
</evidence>
<dbReference type="GO" id="GO:0006508">
    <property type="term" value="P:proteolysis"/>
    <property type="evidence" value="ECO:0007669"/>
    <property type="project" value="InterPro"/>
</dbReference>
<name>A0A4R9J4S0_9LEPT</name>
<dbReference type="InterPro" id="IPR001375">
    <property type="entry name" value="Peptidase_S9_cat"/>
</dbReference>
<feature type="transmembrane region" description="Helical" evidence="2">
    <location>
        <begin position="7"/>
        <end position="28"/>
    </location>
</feature>